<evidence type="ECO:0000256" key="2">
    <source>
        <dbReference type="ARBA" id="ARBA00022737"/>
    </source>
</evidence>
<dbReference type="Proteomes" id="UP000800041">
    <property type="component" value="Unassembled WGS sequence"/>
</dbReference>
<dbReference type="OrthoDB" id="10250458at2759"/>
<dbReference type="InterPro" id="IPR016024">
    <property type="entry name" value="ARM-type_fold"/>
</dbReference>
<dbReference type="SUPFAM" id="SSF48371">
    <property type="entry name" value="ARM repeat"/>
    <property type="match status" value="1"/>
</dbReference>
<evidence type="ECO:0000313" key="5">
    <source>
        <dbReference type="EMBL" id="KAF1989184.1"/>
    </source>
</evidence>
<dbReference type="PANTHER" id="PTHR19316">
    <property type="entry name" value="PROTEIN FOLDING REGULATOR"/>
    <property type="match status" value="1"/>
</dbReference>
<dbReference type="GO" id="GO:0005783">
    <property type="term" value="C:endoplasmic reticulum"/>
    <property type="evidence" value="ECO:0007669"/>
    <property type="project" value="TreeGrafter"/>
</dbReference>
<dbReference type="EMBL" id="ML977146">
    <property type="protein sequence ID" value="KAF1989184.1"/>
    <property type="molecule type" value="Genomic_DNA"/>
</dbReference>
<dbReference type="AlphaFoldDB" id="A0A6G1H7Z7"/>
<evidence type="ECO:0000256" key="3">
    <source>
        <dbReference type="ARBA" id="ARBA00024912"/>
    </source>
</evidence>
<evidence type="ECO:0000259" key="4">
    <source>
        <dbReference type="Pfam" id="PF08609"/>
    </source>
</evidence>
<dbReference type="InterPro" id="IPR050693">
    <property type="entry name" value="Hsp70_NEF-Inhibitors"/>
</dbReference>
<dbReference type="PANTHER" id="PTHR19316:SF18">
    <property type="entry name" value="HSP70-BINDING PROTEIN 1"/>
    <property type="match status" value="1"/>
</dbReference>
<dbReference type="Pfam" id="PF08609">
    <property type="entry name" value="Fes1"/>
    <property type="match status" value="1"/>
</dbReference>
<feature type="domain" description="Nucleotide exchange factor Fes1" evidence="4">
    <location>
        <begin position="6"/>
        <end position="91"/>
    </location>
</feature>
<reference evidence="5" key="1">
    <citation type="journal article" date="2020" name="Stud. Mycol.">
        <title>101 Dothideomycetes genomes: a test case for predicting lifestyles and emergence of pathogens.</title>
        <authorList>
            <person name="Haridas S."/>
            <person name="Albert R."/>
            <person name="Binder M."/>
            <person name="Bloem J."/>
            <person name="Labutti K."/>
            <person name="Salamov A."/>
            <person name="Andreopoulos B."/>
            <person name="Baker S."/>
            <person name="Barry K."/>
            <person name="Bills G."/>
            <person name="Bluhm B."/>
            <person name="Cannon C."/>
            <person name="Castanera R."/>
            <person name="Culley D."/>
            <person name="Daum C."/>
            <person name="Ezra D."/>
            <person name="Gonzalez J."/>
            <person name="Henrissat B."/>
            <person name="Kuo A."/>
            <person name="Liang C."/>
            <person name="Lipzen A."/>
            <person name="Lutzoni F."/>
            <person name="Magnuson J."/>
            <person name="Mondo S."/>
            <person name="Nolan M."/>
            <person name="Ohm R."/>
            <person name="Pangilinan J."/>
            <person name="Park H.-J."/>
            <person name="Ramirez L."/>
            <person name="Alfaro M."/>
            <person name="Sun H."/>
            <person name="Tritt A."/>
            <person name="Yoshinaga Y."/>
            <person name="Zwiers L.-H."/>
            <person name="Turgeon B."/>
            <person name="Goodwin S."/>
            <person name="Spatafora J."/>
            <person name="Crous P."/>
            <person name="Grigoriev I."/>
        </authorList>
    </citation>
    <scope>NUCLEOTIDE SEQUENCE</scope>
    <source>
        <strain evidence="5">CBS 113979</strain>
    </source>
</reference>
<dbReference type="GO" id="GO:0000774">
    <property type="term" value="F:adenyl-nucleotide exchange factor activity"/>
    <property type="evidence" value="ECO:0007669"/>
    <property type="project" value="TreeGrafter"/>
</dbReference>
<dbReference type="InterPro" id="IPR011989">
    <property type="entry name" value="ARM-like"/>
</dbReference>
<evidence type="ECO:0000256" key="1">
    <source>
        <dbReference type="ARBA" id="ARBA00011045"/>
    </source>
</evidence>
<evidence type="ECO:0000313" key="6">
    <source>
        <dbReference type="Proteomes" id="UP000800041"/>
    </source>
</evidence>
<comment type="function">
    <text evidence="3">Functions as a nucleotide exchange factor (NEF) for Hsp70 chaperones which accelerates the release of ADP. Required for fully efficient Hsp70-mediated folding of proteins.</text>
</comment>
<organism evidence="5 6">
    <name type="scientific">Aulographum hederae CBS 113979</name>
    <dbReference type="NCBI Taxonomy" id="1176131"/>
    <lineage>
        <taxon>Eukaryota</taxon>
        <taxon>Fungi</taxon>
        <taxon>Dikarya</taxon>
        <taxon>Ascomycota</taxon>
        <taxon>Pezizomycotina</taxon>
        <taxon>Dothideomycetes</taxon>
        <taxon>Pleosporomycetidae</taxon>
        <taxon>Aulographales</taxon>
        <taxon>Aulographaceae</taxon>
    </lineage>
</organism>
<dbReference type="InterPro" id="IPR013918">
    <property type="entry name" value="Nucleotide_exch_fac_Fes1"/>
</dbReference>
<comment type="similarity">
    <text evidence="1">Belongs to the FES1 family.</text>
</comment>
<keyword evidence="2" id="KW-0677">Repeat</keyword>
<proteinExistence type="inferred from homology"/>
<name>A0A6G1H7Z7_9PEZI</name>
<keyword evidence="6" id="KW-1185">Reference proteome</keyword>
<dbReference type="Gene3D" id="1.25.10.10">
    <property type="entry name" value="Leucine-rich Repeat Variant"/>
    <property type="match status" value="1"/>
</dbReference>
<gene>
    <name evidence="5" type="ORF">K402DRAFT_391335</name>
</gene>
<protein>
    <submittedName>
        <fullName evidence="5">Fes1-domain-containing protein</fullName>
    </submittedName>
</protein>
<sequence length="150" mass="16635">MNDPGLNNLLKWGVENSAASRNDPNVQAPRNPSSGLDPQTLAALLGGPSDADLMREAMNAITSPEVDLDNKLIAFDNFEQMIENLDNANNMESLKLWMPLVEQLNSKEADIRRMAAWCVGTAVQNNIKAQERVSLLHIPDNRMSLTVCRY</sequence>
<accession>A0A6G1H7Z7</accession>